<dbReference type="OrthoDB" id="5188560at2"/>
<accession>A0A417Y735</accession>
<proteinExistence type="predicted"/>
<feature type="transmembrane region" description="Helical" evidence="1">
    <location>
        <begin position="20"/>
        <end position="42"/>
    </location>
</feature>
<reference evidence="2 3" key="1">
    <citation type="submission" date="2018-09" db="EMBL/GenBank/DDBJ databases">
        <title>Genome sequencing of Nocardioides immobilis CCTCC AB 2017083 for comparison to Nocardioides silvaticus.</title>
        <authorList>
            <person name="Li C."/>
            <person name="Wang G."/>
        </authorList>
    </citation>
    <scope>NUCLEOTIDE SEQUENCE [LARGE SCALE GENOMIC DNA]</scope>
    <source>
        <strain evidence="2 3">CCTCC AB 2017083</strain>
    </source>
</reference>
<organism evidence="2 3">
    <name type="scientific">Nocardioides immobilis</name>
    <dbReference type="NCBI Taxonomy" id="2049295"/>
    <lineage>
        <taxon>Bacteria</taxon>
        <taxon>Bacillati</taxon>
        <taxon>Actinomycetota</taxon>
        <taxon>Actinomycetes</taxon>
        <taxon>Propionibacteriales</taxon>
        <taxon>Nocardioidaceae</taxon>
        <taxon>Nocardioides</taxon>
    </lineage>
</organism>
<keyword evidence="3" id="KW-1185">Reference proteome</keyword>
<evidence type="ECO:0000256" key="1">
    <source>
        <dbReference type="SAM" id="Phobius"/>
    </source>
</evidence>
<keyword evidence="1" id="KW-1133">Transmembrane helix</keyword>
<keyword evidence="1" id="KW-0472">Membrane</keyword>
<dbReference type="AlphaFoldDB" id="A0A417Y735"/>
<evidence type="ECO:0000313" key="2">
    <source>
        <dbReference type="EMBL" id="RHW28294.1"/>
    </source>
</evidence>
<dbReference type="Proteomes" id="UP000283644">
    <property type="component" value="Unassembled WGS sequence"/>
</dbReference>
<name>A0A417Y735_9ACTN</name>
<dbReference type="EMBL" id="QXGH01000010">
    <property type="protein sequence ID" value="RHW28294.1"/>
    <property type="molecule type" value="Genomic_DNA"/>
</dbReference>
<gene>
    <name evidence="2" type="ORF">D0Z08_04775</name>
</gene>
<dbReference type="RefSeq" id="WP_118923177.1">
    <property type="nucleotide sequence ID" value="NZ_QXGH01000010.1"/>
</dbReference>
<keyword evidence="1" id="KW-0812">Transmembrane</keyword>
<protein>
    <submittedName>
        <fullName evidence="2">Uncharacterized protein</fullName>
    </submittedName>
</protein>
<comment type="caution">
    <text evidence="2">The sequence shown here is derived from an EMBL/GenBank/DDBJ whole genome shotgun (WGS) entry which is preliminary data.</text>
</comment>
<evidence type="ECO:0000313" key="3">
    <source>
        <dbReference type="Proteomes" id="UP000283644"/>
    </source>
</evidence>
<sequence length="288" mass="30330">MRRAATRAVDDSGEWGRRRLLGIFVTAVLVAGLVLAGMVYAVHLALAGIGDDTTAAPGVALGETEHSTVAEGADRRDEIAAEPMLQVPEKAAFPADPSSEDAPSIQIPTGSGIPGPGLVMTGFPHTPEGAIGQLAQIDVAVLQAMSLHTADEVYRSWALPGGVAPEDWWITASVRAFLSSTQMGDVKDPDSSVTVEPAAALVKGTDGSDWVTVCVLMKVTATYRQEGQIAFGHCERMQWAGGRWMIAPGIPPAPAPSTWPGTDAALQAGWRNWVTEHSDHSIHPEGEQ</sequence>